<keyword evidence="2" id="KW-1185">Reference proteome</keyword>
<dbReference type="EMBL" id="BAABBN010000004">
    <property type="protein sequence ID" value="GAA3917385.1"/>
    <property type="molecule type" value="Genomic_DNA"/>
</dbReference>
<sequence>MKSIEFILEKVKSGDFCERNEYQALFKILVKNLSEVIKMDLDFDLDPVEDPCYLRGYVFNRKSELGILDVSLRSNLMVFFERGLLSLKADVFIYFNGQQVERNYLQGSYMEFSYSLDDLQWKFERWIQDEHNEYESWLFLD</sequence>
<protein>
    <submittedName>
        <fullName evidence="1">Uncharacterized protein</fullName>
    </submittedName>
</protein>
<dbReference type="Proteomes" id="UP001501565">
    <property type="component" value="Unassembled WGS sequence"/>
</dbReference>
<evidence type="ECO:0000313" key="2">
    <source>
        <dbReference type="Proteomes" id="UP001501565"/>
    </source>
</evidence>
<reference evidence="2" key="1">
    <citation type="journal article" date="2019" name="Int. J. Syst. Evol. Microbiol.">
        <title>The Global Catalogue of Microorganisms (GCM) 10K type strain sequencing project: providing services to taxonomists for standard genome sequencing and annotation.</title>
        <authorList>
            <consortium name="The Broad Institute Genomics Platform"/>
            <consortium name="The Broad Institute Genome Sequencing Center for Infectious Disease"/>
            <person name="Wu L."/>
            <person name="Ma J."/>
        </authorList>
    </citation>
    <scope>NUCLEOTIDE SEQUENCE [LARGE SCALE GENOMIC DNA]</scope>
    <source>
        <strain evidence="2">JCM 17551</strain>
    </source>
</reference>
<name>A0ABP7MBQ3_9GAMM</name>
<comment type="caution">
    <text evidence="1">The sequence shown here is derived from an EMBL/GenBank/DDBJ whole genome shotgun (WGS) entry which is preliminary data.</text>
</comment>
<evidence type="ECO:0000313" key="1">
    <source>
        <dbReference type="EMBL" id="GAA3917385.1"/>
    </source>
</evidence>
<dbReference type="RefSeq" id="WP_344796193.1">
    <property type="nucleotide sequence ID" value="NZ_BAABBN010000004.1"/>
</dbReference>
<accession>A0ABP7MBQ3</accession>
<gene>
    <name evidence="1" type="ORF">GCM10022277_10470</name>
</gene>
<proteinExistence type="predicted"/>
<organism evidence="1 2">
    <name type="scientific">Litoribacillus peritrichatus</name>
    <dbReference type="NCBI Taxonomy" id="718191"/>
    <lineage>
        <taxon>Bacteria</taxon>
        <taxon>Pseudomonadati</taxon>
        <taxon>Pseudomonadota</taxon>
        <taxon>Gammaproteobacteria</taxon>
        <taxon>Oceanospirillales</taxon>
        <taxon>Oceanospirillaceae</taxon>
        <taxon>Litoribacillus</taxon>
    </lineage>
</organism>